<dbReference type="EMBL" id="VTEV01000005">
    <property type="protein sequence ID" value="TYS67855.1"/>
    <property type="molecule type" value="Genomic_DNA"/>
</dbReference>
<dbReference type="Pfam" id="PF13302">
    <property type="entry name" value="Acetyltransf_3"/>
    <property type="match status" value="1"/>
</dbReference>
<dbReference type="PROSITE" id="PS51186">
    <property type="entry name" value="GNAT"/>
    <property type="match status" value="1"/>
</dbReference>
<dbReference type="RefSeq" id="WP_148988963.1">
    <property type="nucleotide sequence ID" value="NZ_VTEV01000005.1"/>
</dbReference>
<accession>A0A5D4SX18</accession>
<dbReference type="STRING" id="79883.GCA_001636495_00142"/>
<comment type="caution">
    <text evidence="2">The sequence shown here is derived from an EMBL/GenBank/DDBJ whole genome shotgun (WGS) entry which is preliminary data.</text>
</comment>
<protein>
    <submittedName>
        <fullName evidence="2">GNAT family N-acetyltransferase</fullName>
    </submittedName>
</protein>
<dbReference type="GO" id="GO:0005737">
    <property type="term" value="C:cytoplasm"/>
    <property type="evidence" value="ECO:0007669"/>
    <property type="project" value="TreeGrafter"/>
</dbReference>
<gene>
    <name evidence="2" type="ORF">FZC76_14965</name>
</gene>
<sequence>MFIHKIDEELSLKLAEEKDAERLFKLTDNSREYLREWLPWLDFTKKVEDSKNFIKGTRQGYAENKSMTTMILYKGEIVGAASYNTLDWTNKVAYIGYWLDKDYQGNGIMTRVAEALTDYAIMELGMKRVDIRAAVENVKSRSIPERLGFTLEGKIRQAEWLYDHHVDHAVYGMLAEEWKKRKAEGM</sequence>
<dbReference type="InterPro" id="IPR051908">
    <property type="entry name" value="Ribosomal_N-acetyltransferase"/>
</dbReference>
<dbReference type="SUPFAM" id="SSF55729">
    <property type="entry name" value="Acyl-CoA N-acyltransferases (Nat)"/>
    <property type="match status" value="1"/>
</dbReference>
<feature type="domain" description="N-acetyltransferase" evidence="1">
    <location>
        <begin position="10"/>
        <end position="176"/>
    </location>
</feature>
<dbReference type="PANTHER" id="PTHR43441">
    <property type="entry name" value="RIBOSOMAL-PROTEIN-SERINE ACETYLTRANSFERASE"/>
    <property type="match status" value="1"/>
</dbReference>
<dbReference type="Proteomes" id="UP000322524">
    <property type="component" value="Unassembled WGS sequence"/>
</dbReference>
<dbReference type="Gene3D" id="3.40.630.30">
    <property type="match status" value="1"/>
</dbReference>
<dbReference type="CDD" id="cd04301">
    <property type="entry name" value="NAT_SF"/>
    <property type="match status" value="1"/>
</dbReference>
<evidence type="ECO:0000259" key="1">
    <source>
        <dbReference type="PROSITE" id="PS51186"/>
    </source>
</evidence>
<dbReference type="InterPro" id="IPR016181">
    <property type="entry name" value="Acyl_CoA_acyltransferase"/>
</dbReference>
<dbReference type="PANTHER" id="PTHR43441:SF12">
    <property type="entry name" value="RIBOSOMAL N-ACETYLTRANSFERASE YDAF-RELATED"/>
    <property type="match status" value="1"/>
</dbReference>
<keyword evidence="2" id="KW-0808">Transferase</keyword>
<dbReference type="InterPro" id="IPR000182">
    <property type="entry name" value="GNAT_dom"/>
</dbReference>
<organism evidence="2 3">
    <name type="scientific">Sutcliffiella horikoshii</name>
    <dbReference type="NCBI Taxonomy" id="79883"/>
    <lineage>
        <taxon>Bacteria</taxon>
        <taxon>Bacillati</taxon>
        <taxon>Bacillota</taxon>
        <taxon>Bacilli</taxon>
        <taxon>Bacillales</taxon>
        <taxon>Bacillaceae</taxon>
        <taxon>Sutcliffiella</taxon>
    </lineage>
</organism>
<proteinExistence type="predicted"/>
<evidence type="ECO:0000313" key="3">
    <source>
        <dbReference type="Proteomes" id="UP000322524"/>
    </source>
</evidence>
<dbReference type="OrthoDB" id="9784707at2"/>
<name>A0A5D4SX18_9BACI</name>
<dbReference type="GO" id="GO:0008999">
    <property type="term" value="F:protein-N-terminal-alanine acetyltransferase activity"/>
    <property type="evidence" value="ECO:0007669"/>
    <property type="project" value="TreeGrafter"/>
</dbReference>
<evidence type="ECO:0000313" key="2">
    <source>
        <dbReference type="EMBL" id="TYS67855.1"/>
    </source>
</evidence>
<dbReference type="GO" id="GO:1990189">
    <property type="term" value="F:protein N-terminal-serine acetyltransferase activity"/>
    <property type="evidence" value="ECO:0007669"/>
    <property type="project" value="TreeGrafter"/>
</dbReference>
<reference evidence="2 3" key="1">
    <citation type="submission" date="2019-08" db="EMBL/GenBank/DDBJ databases">
        <title>Bacillus genomes from the desert of Cuatro Cienegas, Coahuila.</title>
        <authorList>
            <person name="Olmedo-Alvarez G."/>
        </authorList>
    </citation>
    <scope>NUCLEOTIDE SEQUENCE [LARGE SCALE GENOMIC DNA]</scope>
    <source>
        <strain evidence="2 3">CH28_1T</strain>
    </source>
</reference>
<dbReference type="AlphaFoldDB" id="A0A5D4SX18"/>